<dbReference type="EMBL" id="GL376613">
    <property type="status" value="NOT_ANNOTATED_CDS"/>
    <property type="molecule type" value="Genomic_DNA"/>
</dbReference>
<dbReference type="GO" id="GO:0003993">
    <property type="term" value="F:acid phosphatase activity"/>
    <property type="evidence" value="ECO:0007669"/>
    <property type="project" value="UniProtKB-EC"/>
</dbReference>
<dbReference type="VEuPathDB" id="FungiDB:PYU1_G008492"/>
<dbReference type="InterPro" id="IPR025733">
    <property type="entry name" value="PAPs_C"/>
</dbReference>
<dbReference type="InterPro" id="IPR004843">
    <property type="entry name" value="Calcineurin-like_PHP"/>
</dbReference>
<comment type="subcellular location">
    <subcellularLocation>
        <location evidence="1">Secreted</location>
    </subcellularLocation>
</comment>
<comment type="subunit">
    <text evidence="2">Homodimer.</text>
</comment>
<proteinExistence type="inferred from homology"/>
<dbReference type="AlphaFoldDB" id="K3WU61"/>
<sequence length="658" mass="73158">MRAPYPLRTHGGSCASLWLFALPIWSQAAAALALSADAAKSIPPVLLRAPLRTFTISTTTLQSLDMLNVTFAYADDADDDDDDVSPSSDWIAVYCIEGHEKDLHAVIPIDAYMDKRSTKYKVADTLTFGPMVNMRCTWQFRFITEANEVLAVSPFVQFAKGDAEPSQLHLALTNDVDGEMRVTWTSSEVATPVIQYGVSEDALTQSASVTSRTTYAASDMCVAPATRVSPTDFRDPGYMYSGVMTGLQPDTRFFYRVGSEGGGGNSSNSVPNLSVVRSFRTPPAPGIAPKAANEAMSFIVFGDLTAAPIAPTGNFMVKGRCGTTMKLIERDIVSSRNSNNGHNYVAVFHVGDLSYARGATYLWDQFGVMIEGVASQIAYMISIGNHDYGYKEGRGRDDKRFPYHPIFEENDAAGFDAKGECGVPTLVRFTMPDNKEGESNAPFWYSTEFGLTHHAVISAEHDFRASSPMYTWLIDDLSRVNRTKTPWLFLHVHRPFYCSETYERDYRRSLLLRNQMEHLLGLFRIDIVFSGHYHSYERTCPVFDEACYYENATSTRDDKSFGAISSVSAPVHIMVGSGGASVDDESYYSVDWSRKVLQDYGYGRVHVYNASHLHFEFVSDTSEAVKDSVWIVSNHNWPNSRVRQNRTMLAPEYVADGS</sequence>
<dbReference type="InterPro" id="IPR015914">
    <property type="entry name" value="PAPs_N"/>
</dbReference>
<comment type="catalytic activity">
    <reaction evidence="6">
        <text>a phosphate monoester + H2O = an alcohol + phosphate</text>
        <dbReference type="Rhea" id="RHEA:15017"/>
        <dbReference type="ChEBI" id="CHEBI:15377"/>
        <dbReference type="ChEBI" id="CHEBI:30879"/>
        <dbReference type="ChEBI" id="CHEBI:43474"/>
        <dbReference type="ChEBI" id="CHEBI:67140"/>
        <dbReference type="EC" id="3.1.3.2"/>
    </reaction>
</comment>
<dbReference type="SUPFAM" id="SSF49363">
    <property type="entry name" value="Purple acid phosphatase, N-terminal domain"/>
    <property type="match status" value="1"/>
</dbReference>
<feature type="domain" description="Calcineurin-like phosphoesterase" evidence="7">
    <location>
        <begin position="296"/>
        <end position="536"/>
    </location>
</feature>
<dbReference type="Pfam" id="PF00149">
    <property type="entry name" value="Metallophos"/>
    <property type="match status" value="1"/>
</dbReference>
<reference evidence="10" key="3">
    <citation type="submission" date="2015-02" db="UniProtKB">
        <authorList>
            <consortium name="EnsemblProtists"/>
        </authorList>
    </citation>
    <scope>IDENTIFICATION</scope>
    <source>
        <strain evidence="10">DAOM BR144</strain>
    </source>
</reference>
<evidence type="ECO:0000256" key="4">
    <source>
        <dbReference type="ARBA" id="ARBA00022729"/>
    </source>
</evidence>
<evidence type="ECO:0000313" key="10">
    <source>
        <dbReference type="EnsemblProtists" id="PYU1_T008508"/>
    </source>
</evidence>
<dbReference type="Pfam" id="PF16656">
    <property type="entry name" value="Pur_ac_phosph_N"/>
    <property type="match status" value="1"/>
</dbReference>
<dbReference type="Proteomes" id="UP000019132">
    <property type="component" value="Unassembled WGS sequence"/>
</dbReference>
<evidence type="ECO:0000256" key="2">
    <source>
        <dbReference type="ARBA" id="ARBA00011738"/>
    </source>
</evidence>
<dbReference type="GO" id="GO:0046872">
    <property type="term" value="F:metal ion binding"/>
    <property type="evidence" value="ECO:0007669"/>
    <property type="project" value="InterPro"/>
</dbReference>
<dbReference type="InterPro" id="IPR041792">
    <property type="entry name" value="MPP_PAP"/>
</dbReference>
<keyword evidence="5" id="KW-0325">Glycoprotein</keyword>
<dbReference type="STRING" id="431595.K3WU61"/>
<feature type="domain" description="Purple acid phosphatase C-terminal" evidence="8">
    <location>
        <begin position="569"/>
        <end position="628"/>
    </location>
</feature>
<evidence type="ECO:0000256" key="5">
    <source>
        <dbReference type="ARBA" id="ARBA00023180"/>
    </source>
</evidence>
<reference evidence="11" key="1">
    <citation type="journal article" date="2010" name="Genome Biol.">
        <title>Genome sequence of the necrotrophic plant pathogen Pythium ultimum reveals original pathogenicity mechanisms and effector repertoire.</title>
        <authorList>
            <person name="Levesque C.A."/>
            <person name="Brouwer H."/>
            <person name="Cano L."/>
            <person name="Hamilton J.P."/>
            <person name="Holt C."/>
            <person name="Huitema E."/>
            <person name="Raffaele S."/>
            <person name="Robideau G.P."/>
            <person name="Thines M."/>
            <person name="Win J."/>
            <person name="Zerillo M.M."/>
            <person name="Beakes G.W."/>
            <person name="Boore J.L."/>
            <person name="Busam D."/>
            <person name="Dumas B."/>
            <person name="Ferriera S."/>
            <person name="Fuerstenberg S.I."/>
            <person name="Gachon C.M."/>
            <person name="Gaulin E."/>
            <person name="Govers F."/>
            <person name="Grenville-Briggs L."/>
            <person name="Horner N."/>
            <person name="Hostetler J."/>
            <person name="Jiang R.H."/>
            <person name="Johnson J."/>
            <person name="Krajaejun T."/>
            <person name="Lin H."/>
            <person name="Meijer H.J."/>
            <person name="Moore B."/>
            <person name="Morris P."/>
            <person name="Phuntmart V."/>
            <person name="Puiu D."/>
            <person name="Shetty J."/>
            <person name="Stajich J.E."/>
            <person name="Tripathy S."/>
            <person name="Wawra S."/>
            <person name="van West P."/>
            <person name="Whitty B.R."/>
            <person name="Coutinho P.M."/>
            <person name="Henrissat B."/>
            <person name="Martin F."/>
            <person name="Thomas P.D."/>
            <person name="Tyler B.M."/>
            <person name="De Vries R.P."/>
            <person name="Kamoun S."/>
            <person name="Yandell M."/>
            <person name="Tisserat N."/>
            <person name="Buell C.R."/>
        </authorList>
    </citation>
    <scope>NUCLEOTIDE SEQUENCE</scope>
    <source>
        <strain evidence="11">DAOM:BR144</strain>
    </source>
</reference>
<dbReference type="EC" id="3.1.3.2" evidence="6"/>
<evidence type="ECO:0000313" key="11">
    <source>
        <dbReference type="Proteomes" id="UP000019132"/>
    </source>
</evidence>
<evidence type="ECO:0000259" key="8">
    <source>
        <dbReference type="Pfam" id="PF14008"/>
    </source>
</evidence>
<dbReference type="InParanoid" id="K3WU61"/>
<dbReference type="EnsemblProtists" id="PYU1_T008508">
    <property type="protein sequence ID" value="PYU1_T008508"/>
    <property type="gene ID" value="PYU1_G008492"/>
</dbReference>
<keyword evidence="4 6" id="KW-0732">Signal</keyword>
<feature type="domain" description="Purple acid phosphatase N-terminal" evidence="9">
    <location>
        <begin position="165"/>
        <end position="281"/>
    </location>
</feature>
<dbReference type="Gene3D" id="3.60.21.10">
    <property type="match status" value="1"/>
</dbReference>
<name>K3WU61_GLOUD</name>
<dbReference type="Pfam" id="PF14008">
    <property type="entry name" value="Metallophos_C"/>
    <property type="match status" value="1"/>
</dbReference>
<evidence type="ECO:0000256" key="1">
    <source>
        <dbReference type="ARBA" id="ARBA00004613"/>
    </source>
</evidence>
<feature type="chain" id="PRO_5005137576" description="Purple acid phosphatase" evidence="6">
    <location>
        <begin position="31"/>
        <end position="658"/>
    </location>
</feature>
<comment type="similarity">
    <text evidence="6">Belongs to the metallophosphoesterase superfamily. Purple acid phosphatase family.</text>
</comment>
<evidence type="ECO:0000256" key="3">
    <source>
        <dbReference type="ARBA" id="ARBA00022525"/>
    </source>
</evidence>
<keyword evidence="6" id="KW-0378">Hydrolase</keyword>
<dbReference type="SUPFAM" id="SSF56300">
    <property type="entry name" value="Metallo-dependent phosphatases"/>
    <property type="match status" value="1"/>
</dbReference>
<dbReference type="InterPro" id="IPR029052">
    <property type="entry name" value="Metallo-depent_PP-like"/>
</dbReference>
<evidence type="ECO:0000256" key="6">
    <source>
        <dbReference type="RuleBase" id="RU361203"/>
    </source>
</evidence>
<accession>K3WU61</accession>
<feature type="signal peptide" evidence="6">
    <location>
        <begin position="1"/>
        <end position="30"/>
    </location>
</feature>
<dbReference type="PANTHER" id="PTHR45778">
    <property type="entry name" value="PURPLE ACID PHOSPHATASE-RELATED"/>
    <property type="match status" value="1"/>
</dbReference>
<dbReference type="PANTHER" id="PTHR45778:SF7">
    <property type="entry name" value="PURPLE ACID PHOSPHATASE"/>
    <property type="match status" value="1"/>
</dbReference>
<evidence type="ECO:0000259" key="7">
    <source>
        <dbReference type="Pfam" id="PF00149"/>
    </source>
</evidence>
<dbReference type="HOGENOM" id="CLU_013387_4_0_1"/>
<dbReference type="InterPro" id="IPR008963">
    <property type="entry name" value="Purple_acid_Pase-like_N"/>
</dbReference>
<keyword evidence="3" id="KW-0964">Secreted</keyword>
<dbReference type="Gene3D" id="2.60.40.380">
    <property type="entry name" value="Purple acid phosphatase-like, N-terminal"/>
    <property type="match status" value="1"/>
</dbReference>
<dbReference type="GO" id="GO:0005576">
    <property type="term" value="C:extracellular region"/>
    <property type="evidence" value="ECO:0007669"/>
    <property type="project" value="UniProtKB-SubCell"/>
</dbReference>
<reference evidence="11" key="2">
    <citation type="submission" date="2010-04" db="EMBL/GenBank/DDBJ databases">
        <authorList>
            <person name="Buell R."/>
            <person name="Hamilton J."/>
            <person name="Hostetler J."/>
        </authorList>
    </citation>
    <scope>NUCLEOTIDE SEQUENCE [LARGE SCALE GENOMIC DNA]</scope>
    <source>
        <strain evidence="11">DAOM:BR144</strain>
    </source>
</reference>
<dbReference type="CDD" id="cd00839">
    <property type="entry name" value="MPP_PAPs"/>
    <property type="match status" value="1"/>
</dbReference>
<organism evidence="10 11">
    <name type="scientific">Globisporangium ultimum (strain ATCC 200006 / CBS 805.95 / DAOM BR144)</name>
    <name type="common">Pythium ultimum</name>
    <dbReference type="NCBI Taxonomy" id="431595"/>
    <lineage>
        <taxon>Eukaryota</taxon>
        <taxon>Sar</taxon>
        <taxon>Stramenopiles</taxon>
        <taxon>Oomycota</taxon>
        <taxon>Peronosporomycetes</taxon>
        <taxon>Pythiales</taxon>
        <taxon>Pythiaceae</taxon>
        <taxon>Globisporangium</taxon>
    </lineage>
</organism>
<evidence type="ECO:0000259" key="9">
    <source>
        <dbReference type="Pfam" id="PF16656"/>
    </source>
</evidence>
<keyword evidence="11" id="KW-1185">Reference proteome</keyword>
<dbReference type="eggNOG" id="KOG1378">
    <property type="taxonomic scope" value="Eukaryota"/>
</dbReference>
<protein>
    <recommendedName>
        <fullName evidence="6">Purple acid phosphatase</fullName>
        <ecNumber evidence="6">3.1.3.2</ecNumber>
    </recommendedName>
</protein>